<dbReference type="PANTHER" id="PTHR21426">
    <property type="entry name" value="EXOCYST COMPLEX COMPONENT 8"/>
    <property type="match status" value="1"/>
</dbReference>
<dbReference type="Proteomes" id="UP000636800">
    <property type="component" value="Chromosome 5"/>
</dbReference>
<keyword evidence="3" id="KW-1185">Reference proteome</keyword>
<dbReference type="GO" id="GO:0008104">
    <property type="term" value="P:intracellular protein localization"/>
    <property type="evidence" value="ECO:0007669"/>
    <property type="project" value="TreeGrafter"/>
</dbReference>
<proteinExistence type="predicted"/>
<dbReference type="GO" id="GO:0000145">
    <property type="term" value="C:exocyst"/>
    <property type="evidence" value="ECO:0007669"/>
    <property type="project" value="InterPro"/>
</dbReference>
<accession>A0A835QZG4</accession>
<dbReference type="GO" id="GO:0006887">
    <property type="term" value="P:exocytosis"/>
    <property type="evidence" value="ECO:0007669"/>
    <property type="project" value="InterPro"/>
</dbReference>
<evidence type="ECO:0000256" key="1">
    <source>
        <dbReference type="ARBA" id="ARBA00022448"/>
    </source>
</evidence>
<dbReference type="OrthoDB" id="550424at2759"/>
<dbReference type="InterPro" id="IPR033961">
    <property type="entry name" value="Exo84"/>
</dbReference>
<name>A0A835QZG4_VANPL</name>
<dbReference type="PANTHER" id="PTHR21426:SF2">
    <property type="entry name" value="EXOCYST COMPLEX COMPONENT EXO84C"/>
    <property type="match status" value="1"/>
</dbReference>
<evidence type="ECO:0008006" key="4">
    <source>
        <dbReference type="Google" id="ProtNLM"/>
    </source>
</evidence>
<dbReference type="GO" id="GO:0006893">
    <property type="term" value="P:Golgi to plasma membrane transport"/>
    <property type="evidence" value="ECO:0007669"/>
    <property type="project" value="TreeGrafter"/>
</dbReference>
<keyword evidence="1" id="KW-0813">Transport</keyword>
<evidence type="ECO:0000313" key="3">
    <source>
        <dbReference type="Proteomes" id="UP000636800"/>
    </source>
</evidence>
<dbReference type="AlphaFoldDB" id="A0A835QZG4"/>
<evidence type="ECO:0000313" key="2">
    <source>
        <dbReference type="EMBL" id="KAG0481579.1"/>
    </source>
</evidence>
<reference evidence="2 3" key="1">
    <citation type="journal article" date="2020" name="Nat. Food">
        <title>A phased Vanilla planifolia genome enables genetic improvement of flavour and production.</title>
        <authorList>
            <person name="Hasing T."/>
            <person name="Tang H."/>
            <person name="Brym M."/>
            <person name="Khazi F."/>
            <person name="Huang T."/>
            <person name="Chambers A.H."/>
        </authorList>
    </citation>
    <scope>NUCLEOTIDE SEQUENCE [LARGE SCALE GENOMIC DNA]</scope>
    <source>
        <tissue evidence="2">Leaf</tissue>
    </source>
</reference>
<protein>
    <recommendedName>
        <fullName evidence="4">Exocyst complex component EXO84C</fullName>
    </recommendedName>
</protein>
<sequence>MNVRDENTENGFQNSEIDDILNGKIDEPKATFLETLDMLLAEHKVEEILLILDSEEKNNPELKNLGESPSNEASPYMEAFQIRRNAKKIFLTERSPTAVAASSSILFTSRRRFMLIVESFGTGSKWFQWMNASPNNGIKRNFGQSNAKIHFLLWRKHFKQVSPTFDKYVDILIKALPGTSDDDSLIEHKEPIAFRAETDAEQLVLLGNAFTISDEFLPGAVTRVLSPQTAKRDDGGGPSGSIALVAISAVEYKDWRRHLQHSFEKLRDYFCRQYVLTFIYSREGKARMDARMYLDGKADDLFWDSDPLPSLPFQALFARLQQLASVAGDVLLGKEKLQKNLLSRLTETVVMWLSEEQEFWDVFEDEAIQIHPFGLQQLILDMHFVAEIAVCGGYSSRNIHQLVSVIITRAIGTFSERGIDPQSALPEDEWFADTAKVAINKLLLGTSASESSEAEPHEHMILHGEVSDAEKTPSSPSSTTESSETFLLQTWAKQIVQSFLIPKLRL</sequence>
<comment type="caution">
    <text evidence="2">The sequence shown here is derived from an EMBL/GenBank/DDBJ whole genome shotgun (WGS) entry which is preliminary data.</text>
</comment>
<dbReference type="EMBL" id="JADCNL010000005">
    <property type="protein sequence ID" value="KAG0481579.1"/>
    <property type="molecule type" value="Genomic_DNA"/>
</dbReference>
<organism evidence="2 3">
    <name type="scientific">Vanilla planifolia</name>
    <name type="common">Vanilla</name>
    <dbReference type="NCBI Taxonomy" id="51239"/>
    <lineage>
        <taxon>Eukaryota</taxon>
        <taxon>Viridiplantae</taxon>
        <taxon>Streptophyta</taxon>
        <taxon>Embryophyta</taxon>
        <taxon>Tracheophyta</taxon>
        <taxon>Spermatophyta</taxon>
        <taxon>Magnoliopsida</taxon>
        <taxon>Liliopsida</taxon>
        <taxon>Asparagales</taxon>
        <taxon>Orchidaceae</taxon>
        <taxon>Vanilloideae</taxon>
        <taxon>Vanilleae</taxon>
        <taxon>Vanilla</taxon>
    </lineage>
</organism>
<gene>
    <name evidence="2" type="ORF">HPP92_012437</name>
</gene>